<dbReference type="SUPFAM" id="SSF56300">
    <property type="entry name" value="Metallo-dependent phosphatases"/>
    <property type="match status" value="1"/>
</dbReference>
<name>A0ABP7SI10_9PSEU</name>
<keyword evidence="7" id="KW-1185">Reference proteome</keyword>
<gene>
    <name evidence="6" type="ORF">GCM10022247_38060</name>
</gene>
<proteinExistence type="inferred from homology"/>
<keyword evidence="3" id="KW-0408">Iron</keyword>
<dbReference type="PANTHER" id="PTHR42988:SF2">
    <property type="entry name" value="CYCLIC NUCLEOTIDE PHOSPHODIESTERASE CBUA0032-RELATED"/>
    <property type="match status" value="1"/>
</dbReference>
<dbReference type="PANTHER" id="PTHR42988">
    <property type="entry name" value="PHOSPHOHYDROLASE"/>
    <property type="match status" value="1"/>
</dbReference>
<reference evidence="7" key="1">
    <citation type="journal article" date="2019" name="Int. J. Syst. Evol. Microbiol.">
        <title>The Global Catalogue of Microorganisms (GCM) 10K type strain sequencing project: providing services to taxonomists for standard genome sequencing and annotation.</title>
        <authorList>
            <consortium name="The Broad Institute Genomics Platform"/>
            <consortium name="The Broad Institute Genome Sequencing Center for Infectious Disease"/>
            <person name="Wu L."/>
            <person name="Ma J."/>
        </authorList>
    </citation>
    <scope>NUCLEOTIDE SEQUENCE [LARGE SCALE GENOMIC DNA]</scope>
    <source>
        <strain evidence="7">JCM 17342</strain>
    </source>
</reference>
<evidence type="ECO:0000256" key="4">
    <source>
        <dbReference type="ARBA" id="ARBA00025742"/>
    </source>
</evidence>
<comment type="similarity">
    <text evidence="4">Belongs to the cyclic nucleotide phosphodiesterase class-III family.</text>
</comment>
<accession>A0ABP7SI10</accession>
<keyword evidence="1" id="KW-0479">Metal-binding</keyword>
<dbReference type="InterPro" id="IPR029052">
    <property type="entry name" value="Metallo-depent_PP-like"/>
</dbReference>
<organism evidence="6 7">
    <name type="scientific">Allokutzneria multivorans</name>
    <dbReference type="NCBI Taxonomy" id="1142134"/>
    <lineage>
        <taxon>Bacteria</taxon>
        <taxon>Bacillati</taxon>
        <taxon>Actinomycetota</taxon>
        <taxon>Actinomycetes</taxon>
        <taxon>Pseudonocardiales</taxon>
        <taxon>Pseudonocardiaceae</taxon>
        <taxon>Allokutzneria</taxon>
    </lineage>
</organism>
<evidence type="ECO:0000256" key="3">
    <source>
        <dbReference type="ARBA" id="ARBA00023004"/>
    </source>
</evidence>
<comment type="caution">
    <text evidence="6">The sequence shown here is derived from an EMBL/GenBank/DDBJ whole genome shotgun (WGS) entry which is preliminary data.</text>
</comment>
<evidence type="ECO:0000259" key="5">
    <source>
        <dbReference type="Pfam" id="PF00149"/>
    </source>
</evidence>
<dbReference type="InterPro" id="IPR004843">
    <property type="entry name" value="Calcineurin-like_PHP"/>
</dbReference>
<evidence type="ECO:0000313" key="6">
    <source>
        <dbReference type="EMBL" id="GAA4011902.1"/>
    </source>
</evidence>
<dbReference type="RefSeq" id="WP_344876574.1">
    <property type="nucleotide sequence ID" value="NZ_BAABAL010000013.1"/>
</dbReference>
<keyword evidence="2" id="KW-0378">Hydrolase</keyword>
<sequence>MTTTLLHVSDPHLDGSAARAARLRAVLDLLPPSRTPDAIVITGDIADTGSAGEYAQFNGLVSGRAPWLAVPGNHDDPAQLRGSVLDVGDLRVVGLDTTVPGEDHGVLREDVVEQAIEQAQGARRVVLALHQPPVAIGHAYADPTGLRNPDALARLIERIGTVTAVLCGHVHTPTVSSFAGVPVIVAPGVVSALRLDPDHRPLTNREHAPGLALHRFDDGAVTTTFHYAS</sequence>
<protein>
    <submittedName>
        <fullName evidence="6">Metallophosphoesterase</fullName>
    </submittedName>
</protein>
<dbReference type="Gene3D" id="3.60.21.10">
    <property type="match status" value="1"/>
</dbReference>
<dbReference type="Proteomes" id="UP001501747">
    <property type="component" value="Unassembled WGS sequence"/>
</dbReference>
<dbReference type="Pfam" id="PF00149">
    <property type="entry name" value="Metallophos"/>
    <property type="match status" value="1"/>
</dbReference>
<dbReference type="InterPro" id="IPR050884">
    <property type="entry name" value="CNP_phosphodiesterase-III"/>
</dbReference>
<evidence type="ECO:0000256" key="2">
    <source>
        <dbReference type="ARBA" id="ARBA00022801"/>
    </source>
</evidence>
<evidence type="ECO:0000256" key="1">
    <source>
        <dbReference type="ARBA" id="ARBA00022723"/>
    </source>
</evidence>
<feature type="domain" description="Calcineurin-like phosphoesterase" evidence="5">
    <location>
        <begin position="4"/>
        <end position="173"/>
    </location>
</feature>
<dbReference type="EMBL" id="BAABAL010000013">
    <property type="protein sequence ID" value="GAA4011902.1"/>
    <property type="molecule type" value="Genomic_DNA"/>
</dbReference>
<evidence type="ECO:0000313" key="7">
    <source>
        <dbReference type="Proteomes" id="UP001501747"/>
    </source>
</evidence>